<proteinExistence type="predicted"/>
<dbReference type="EMBL" id="CAJOBA010006685">
    <property type="protein sequence ID" value="CAF3779964.1"/>
    <property type="molecule type" value="Genomic_DNA"/>
</dbReference>
<protein>
    <submittedName>
        <fullName evidence="3">Uncharacterized protein</fullName>
    </submittedName>
</protein>
<feature type="compositionally biased region" description="Basic and acidic residues" evidence="1">
    <location>
        <begin position="477"/>
        <end position="487"/>
    </location>
</feature>
<gene>
    <name evidence="2" type="ORF">OVA965_LOCUS15045</name>
    <name evidence="3" type="ORF">TMI583_LOCUS15051</name>
</gene>
<evidence type="ECO:0000313" key="4">
    <source>
        <dbReference type="Proteomes" id="UP000682733"/>
    </source>
</evidence>
<organism evidence="3 4">
    <name type="scientific">Didymodactylos carnosus</name>
    <dbReference type="NCBI Taxonomy" id="1234261"/>
    <lineage>
        <taxon>Eukaryota</taxon>
        <taxon>Metazoa</taxon>
        <taxon>Spiralia</taxon>
        <taxon>Gnathifera</taxon>
        <taxon>Rotifera</taxon>
        <taxon>Eurotatoria</taxon>
        <taxon>Bdelloidea</taxon>
        <taxon>Philodinida</taxon>
        <taxon>Philodinidae</taxon>
        <taxon>Didymodactylos</taxon>
    </lineage>
</organism>
<feature type="region of interest" description="Disordered" evidence="1">
    <location>
        <begin position="351"/>
        <end position="370"/>
    </location>
</feature>
<dbReference type="AlphaFoldDB" id="A0A8S2IX06"/>
<comment type="caution">
    <text evidence="3">The sequence shown here is derived from an EMBL/GenBank/DDBJ whole genome shotgun (WGS) entry which is preliminary data.</text>
</comment>
<dbReference type="Proteomes" id="UP000677228">
    <property type="component" value="Unassembled WGS sequence"/>
</dbReference>
<evidence type="ECO:0000313" key="3">
    <source>
        <dbReference type="EMBL" id="CAF3779964.1"/>
    </source>
</evidence>
<accession>A0A8S2IX06</accession>
<feature type="compositionally biased region" description="Acidic residues" evidence="1">
    <location>
        <begin position="417"/>
        <end position="429"/>
    </location>
</feature>
<name>A0A8S2IX06_9BILA</name>
<feature type="compositionally biased region" description="Basic residues" evidence="1">
    <location>
        <begin position="439"/>
        <end position="475"/>
    </location>
</feature>
<evidence type="ECO:0000256" key="1">
    <source>
        <dbReference type="SAM" id="MobiDB-lite"/>
    </source>
</evidence>
<feature type="compositionally biased region" description="Basic and acidic residues" evidence="1">
    <location>
        <begin position="355"/>
        <end position="370"/>
    </location>
</feature>
<dbReference type="EMBL" id="CAJNOK010006676">
    <property type="protein sequence ID" value="CAF1011128.1"/>
    <property type="molecule type" value="Genomic_DNA"/>
</dbReference>
<feature type="region of interest" description="Disordered" evidence="1">
    <location>
        <begin position="400"/>
        <end position="497"/>
    </location>
</feature>
<feature type="compositionally biased region" description="Polar residues" evidence="1">
    <location>
        <begin position="400"/>
        <end position="416"/>
    </location>
</feature>
<evidence type="ECO:0000313" key="2">
    <source>
        <dbReference type="EMBL" id="CAF1011128.1"/>
    </source>
</evidence>
<reference evidence="3" key="1">
    <citation type="submission" date="2021-02" db="EMBL/GenBank/DDBJ databases">
        <authorList>
            <person name="Nowell W R."/>
        </authorList>
    </citation>
    <scope>NUCLEOTIDE SEQUENCE</scope>
</reference>
<sequence>MSTNDNAIICEIVSQIGDIPKLPKKSNERLDDLLQIALSKPKSNLKILEQLICKVCHARKQNINAYPFLQGIQSLLKSQLKEHESMLSVERESYDEEECCCSTLKSDLFSCRAINENYKSCRCCRRQNNTVSIKTVNLGRQVNEMMNAHTQNLPHLSNGKETKATVNQFLKFGAEADNDQDRRDEIRQTPDKFEKVEKTAIVHQQDIFGKRAGDFPQSGFGPRYEMSDRGSGDLRQVQQRISKQQRANSPINEATYDKSHTGIRQEALRSAGQNYEFGSFRSNQKLDPHGLRANRTFTFDNGSGVPRPSSVCLGSKGTDDYRNERSPIAHWNNFQQAQLQYRLNSVKPSRSIIRPNRDGMDESVKEAKGSKREISYQYNEMGARELVNRVRTEISNLIDQQQHLSSHNQPQNQNQYSDEDESSVNSEEEKENKFSSTTKKNKRKSLKAKKRHRNKDSRKKKKKDSKEKKIKKSIKLTRTEDHKKKPETTALSLSNEEAMTDTFAGGTQEILKKGVSTLSNETLAQIPTLLDEKVPDAPLSQTVVYTQHAVDCNCCCNFLHYTVRKLMRESEQMKLFAKNALQAGMDPKKMKPSDGCTGIAIPLYGCDVDGSVINDEGINKLYSSEVTMTTITQQELRGDLVKGKWNKSKTDEKQIVLQSIQTNRGEIKIKLDLDSFGLAPFFSEQYEQFVKAQPNSGFINDLKQKYNQQKHIFSGPHYC</sequence>
<dbReference type="Proteomes" id="UP000682733">
    <property type="component" value="Unassembled WGS sequence"/>
</dbReference>